<dbReference type="AlphaFoldDB" id="A0A1B0BZH7"/>
<reference evidence="1" key="2">
    <citation type="submission" date="2020-05" db="UniProtKB">
        <authorList>
            <consortium name="EnsemblMetazoa"/>
        </authorList>
    </citation>
    <scope>IDENTIFICATION</scope>
    <source>
        <strain evidence="1">IAEA</strain>
    </source>
</reference>
<dbReference type="EMBL" id="JXJN01023155">
    <property type="status" value="NOT_ANNOTATED_CDS"/>
    <property type="molecule type" value="Genomic_DNA"/>
</dbReference>
<dbReference type="VEuPathDB" id="VectorBase:GPPI045123"/>
<name>A0A1B0BZH7_9MUSC</name>
<proteinExistence type="predicted"/>
<organism evidence="1 2">
    <name type="scientific">Glossina palpalis gambiensis</name>
    <dbReference type="NCBI Taxonomy" id="67801"/>
    <lineage>
        <taxon>Eukaryota</taxon>
        <taxon>Metazoa</taxon>
        <taxon>Ecdysozoa</taxon>
        <taxon>Arthropoda</taxon>
        <taxon>Hexapoda</taxon>
        <taxon>Insecta</taxon>
        <taxon>Pterygota</taxon>
        <taxon>Neoptera</taxon>
        <taxon>Endopterygota</taxon>
        <taxon>Diptera</taxon>
        <taxon>Brachycera</taxon>
        <taxon>Muscomorpha</taxon>
        <taxon>Hippoboscoidea</taxon>
        <taxon>Glossinidae</taxon>
        <taxon>Glossina</taxon>
    </lineage>
</organism>
<dbReference type="Proteomes" id="UP000092460">
    <property type="component" value="Unassembled WGS sequence"/>
</dbReference>
<dbReference type="EnsemblMetazoa" id="GPPI045123-RA">
    <property type="protein sequence ID" value="GPPI045123-PA"/>
    <property type="gene ID" value="GPPI045123"/>
</dbReference>
<evidence type="ECO:0000313" key="1">
    <source>
        <dbReference type="EnsemblMetazoa" id="GPPI045123-PA"/>
    </source>
</evidence>
<sequence length="62" mass="7405">MLLDYIWSLLEHLFFYLAVYSSNHQNIFGGNWQLAQKISTIWQQYLTIESEDQYNLAAVFDN</sequence>
<keyword evidence="2" id="KW-1185">Reference proteome</keyword>
<evidence type="ECO:0000313" key="2">
    <source>
        <dbReference type="Proteomes" id="UP000092460"/>
    </source>
</evidence>
<accession>A0A1B0BZH7</accession>
<protein>
    <submittedName>
        <fullName evidence="1">Uncharacterized protein</fullName>
    </submittedName>
</protein>
<reference evidence="2" key="1">
    <citation type="submission" date="2015-01" db="EMBL/GenBank/DDBJ databases">
        <authorList>
            <person name="Aksoy S."/>
            <person name="Warren W."/>
            <person name="Wilson R.K."/>
        </authorList>
    </citation>
    <scope>NUCLEOTIDE SEQUENCE [LARGE SCALE GENOMIC DNA]</scope>
    <source>
        <strain evidence="2">IAEA</strain>
    </source>
</reference>